<evidence type="ECO:0000256" key="1">
    <source>
        <dbReference type="SAM" id="Phobius"/>
    </source>
</evidence>
<dbReference type="Proteomes" id="UP000315349">
    <property type="component" value="Chromosome"/>
</dbReference>
<reference evidence="2 3" key="1">
    <citation type="submission" date="2019-02" db="EMBL/GenBank/DDBJ databases">
        <title>Deep-cultivation of Planctomycetes and their phenomic and genomic characterization uncovers novel biology.</title>
        <authorList>
            <person name="Wiegand S."/>
            <person name="Jogler M."/>
            <person name="Boedeker C."/>
            <person name="Pinto D."/>
            <person name="Vollmers J."/>
            <person name="Rivas-Marin E."/>
            <person name="Kohn T."/>
            <person name="Peeters S.H."/>
            <person name="Heuer A."/>
            <person name="Rast P."/>
            <person name="Oberbeckmann S."/>
            <person name="Bunk B."/>
            <person name="Jeske O."/>
            <person name="Meyerdierks A."/>
            <person name="Storesund J.E."/>
            <person name="Kallscheuer N."/>
            <person name="Luecker S."/>
            <person name="Lage O.M."/>
            <person name="Pohl T."/>
            <person name="Merkel B.J."/>
            <person name="Hornburger P."/>
            <person name="Mueller R.-W."/>
            <person name="Bruemmer F."/>
            <person name="Labrenz M."/>
            <person name="Spormann A.M."/>
            <person name="Op den Camp H."/>
            <person name="Overmann J."/>
            <person name="Amann R."/>
            <person name="Jetten M.S.M."/>
            <person name="Mascher T."/>
            <person name="Medema M.H."/>
            <person name="Devos D.P."/>
            <person name="Kaster A.-K."/>
            <person name="Ovreas L."/>
            <person name="Rohde M."/>
            <person name="Galperin M.Y."/>
            <person name="Jogler C."/>
        </authorList>
    </citation>
    <scope>NUCLEOTIDE SEQUENCE [LARGE SCALE GENOMIC DNA]</scope>
    <source>
        <strain evidence="2 3">Spb1</strain>
    </source>
</reference>
<dbReference type="EMBL" id="CP036299">
    <property type="protein sequence ID" value="QDV30871.1"/>
    <property type="molecule type" value="Genomic_DNA"/>
</dbReference>
<evidence type="ECO:0000313" key="3">
    <source>
        <dbReference type="Proteomes" id="UP000315349"/>
    </source>
</evidence>
<keyword evidence="1" id="KW-1133">Transmembrane helix</keyword>
<gene>
    <name evidence="2" type="ORF">Spb1_28060</name>
</gene>
<keyword evidence="1" id="KW-0812">Transmembrane</keyword>
<proteinExistence type="predicted"/>
<sequence>MFSATQSTFRFLTGFTPAIYSIIGALCLTAGFATSRLDAAEDYVVYEGGTGPGQGKHIVFLAGDEEYRSEECLPQLAKILAARHGFKCTVLFSIDESTGDINPQNGKSLSHPEAIDTADAFVMLLRFRQWPDETMARFIKAVEAGKPVIALRTSTHAFNYGGNSDSPFAKYGWNYSKAPEWKGGFGKQILGETWVAHHGHHKVEGTRGIIEPSQAEHPILRGVKDVFGDTDVYTANPPADATILMRGEVTKTLEPDSPAVEGKKNNPMQPIAWTRDHKHETGSTSRIFTTTMGSATDIQSEGVRRMIINAVYWGLGQEAAINPTSNVAFVGEFVPTMYGFGSYKKGIKPADLKMSPAELQQAASR</sequence>
<dbReference type="InterPro" id="IPR029062">
    <property type="entry name" value="Class_I_gatase-like"/>
</dbReference>
<organism evidence="2 3">
    <name type="scientific">Planctopirus ephydatiae</name>
    <dbReference type="NCBI Taxonomy" id="2528019"/>
    <lineage>
        <taxon>Bacteria</taxon>
        <taxon>Pseudomonadati</taxon>
        <taxon>Planctomycetota</taxon>
        <taxon>Planctomycetia</taxon>
        <taxon>Planctomycetales</taxon>
        <taxon>Planctomycetaceae</taxon>
        <taxon>Planctopirus</taxon>
    </lineage>
</organism>
<dbReference type="OrthoDB" id="245202at2"/>
<dbReference type="KEGG" id="peh:Spb1_28060"/>
<keyword evidence="1" id="KW-0472">Membrane</keyword>
<dbReference type="RefSeq" id="WP_145300909.1">
    <property type="nucleotide sequence ID" value="NZ_CP036299.1"/>
</dbReference>
<accession>A0A518GQT4</accession>
<name>A0A518GQT4_9PLAN</name>
<keyword evidence="3" id="KW-1185">Reference proteome</keyword>
<dbReference type="SUPFAM" id="SSF52317">
    <property type="entry name" value="Class I glutamine amidotransferase-like"/>
    <property type="match status" value="1"/>
</dbReference>
<dbReference type="AlphaFoldDB" id="A0A518GQT4"/>
<dbReference type="Gene3D" id="3.40.50.880">
    <property type="match status" value="1"/>
</dbReference>
<protein>
    <submittedName>
        <fullName evidence="2">Trehalose utilization</fullName>
    </submittedName>
</protein>
<evidence type="ECO:0000313" key="2">
    <source>
        <dbReference type="EMBL" id="QDV30871.1"/>
    </source>
</evidence>
<feature type="transmembrane region" description="Helical" evidence="1">
    <location>
        <begin position="12"/>
        <end position="33"/>
    </location>
</feature>